<dbReference type="EMBL" id="QFOT01000174">
    <property type="protein sequence ID" value="PZP53572.1"/>
    <property type="molecule type" value="Genomic_DNA"/>
</dbReference>
<gene>
    <name evidence="1" type="ORF">DI586_10860</name>
</gene>
<dbReference type="Proteomes" id="UP000249739">
    <property type="component" value="Unassembled WGS sequence"/>
</dbReference>
<dbReference type="PROSITE" id="PS51257">
    <property type="entry name" value="PROKAR_LIPOPROTEIN"/>
    <property type="match status" value="1"/>
</dbReference>
<dbReference type="Gene3D" id="3.30.1120.40">
    <property type="entry name" value="Stage V sporulation protein G"/>
    <property type="match status" value="1"/>
</dbReference>
<comment type="caution">
    <text evidence="1">The sequence shown here is derived from an EMBL/GenBank/DDBJ whole genome shotgun (WGS) entry which is preliminary data.</text>
</comment>
<evidence type="ECO:0008006" key="3">
    <source>
        <dbReference type="Google" id="ProtNLM"/>
    </source>
</evidence>
<evidence type="ECO:0000313" key="2">
    <source>
        <dbReference type="Proteomes" id="UP000249739"/>
    </source>
</evidence>
<organism evidence="1 2">
    <name type="scientific">Micavibrio aeruginosavorus</name>
    <dbReference type="NCBI Taxonomy" id="349221"/>
    <lineage>
        <taxon>Bacteria</taxon>
        <taxon>Pseudomonadati</taxon>
        <taxon>Bdellovibrionota</taxon>
        <taxon>Bdellovibrionia</taxon>
        <taxon>Bdellovibrionales</taxon>
        <taxon>Pseudobdellovibrionaceae</taxon>
        <taxon>Micavibrio</taxon>
    </lineage>
</organism>
<dbReference type="InterPro" id="IPR036751">
    <property type="entry name" value="SpoVG_sf"/>
</dbReference>
<dbReference type="AlphaFoldDB" id="A0A2W5HDH7"/>
<name>A0A2W5HDH7_9BACT</name>
<dbReference type="Pfam" id="PF04026">
    <property type="entry name" value="SpoVG"/>
    <property type="match status" value="1"/>
</dbReference>
<accession>A0A2W5HDH7</accession>
<proteinExistence type="predicted"/>
<evidence type="ECO:0000313" key="1">
    <source>
        <dbReference type="EMBL" id="PZP53572.1"/>
    </source>
</evidence>
<dbReference type="SUPFAM" id="SSF160537">
    <property type="entry name" value="SpoVG-like"/>
    <property type="match status" value="1"/>
</dbReference>
<reference evidence="1 2" key="1">
    <citation type="submission" date="2017-08" db="EMBL/GenBank/DDBJ databases">
        <title>Infants hospitalized years apart are colonized by the same room-sourced microbial strains.</title>
        <authorList>
            <person name="Brooks B."/>
            <person name="Olm M.R."/>
            <person name="Firek B.A."/>
            <person name="Baker R."/>
            <person name="Thomas B.C."/>
            <person name="Morowitz M.J."/>
            <person name="Banfield J.F."/>
        </authorList>
    </citation>
    <scope>NUCLEOTIDE SEQUENCE [LARGE SCALE GENOMIC DNA]</scope>
    <source>
        <strain evidence="1">S2_006_000_R2_64</strain>
    </source>
</reference>
<dbReference type="GO" id="GO:0030435">
    <property type="term" value="P:sporulation resulting in formation of a cellular spore"/>
    <property type="evidence" value="ECO:0007669"/>
    <property type="project" value="InterPro"/>
</dbReference>
<sequence>MPYKRLGQTMKSLRWMIWPAIIWQVFSGCYSRLTRGYKPKSASQKELPVKISEIQINLIKPKEGLIGFAALVINDDLYLSGIGIHQKLIGDGYRITYPTRKSGHRDFAIFHPINRKAGQQIETAIFDRLNDVLKTLEKNNAGYSRADIT</sequence>
<protein>
    <recommendedName>
        <fullName evidence="3">SpoVG family protein</fullName>
    </recommendedName>
</protein>
<dbReference type="InterPro" id="IPR007170">
    <property type="entry name" value="SpoVG"/>
</dbReference>